<sequence>VEEWSASCSALHRALAAATNAAAAAAAATEANPVAGTHISSGASSGTAAPGAVAGSGRRGASGGGSAGRSGLNSASGAEAAMEWVEACTDLDYRFSSVRCKQARVVAQEHYREGLPLHYPTPVHQEHVSRALAAFHRVARGPACAVGSAAVEAECARVWRGGRRLCDATSLTGHPCTHRLHALPSASGE</sequence>
<feature type="non-terminal residue" evidence="5">
    <location>
        <position position="189"/>
    </location>
</feature>
<keyword evidence="2" id="KW-0866">Nonsense-mediated mRNA decay</keyword>
<accession>A0AAE0CG14</accession>
<keyword evidence="6" id="KW-1185">Reference proteome</keyword>
<organism evidence="5 6">
    <name type="scientific">Cymbomonas tetramitiformis</name>
    <dbReference type="NCBI Taxonomy" id="36881"/>
    <lineage>
        <taxon>Eukaryota</taxon>
        <taxon>Viridiplantae</taxon>
        <taxon>Chlorophyta</taxon>
        <taxon>Pyramimonadophyceae</taxon>
        <taxon>Pyramimonadales</taxon>
        <taxon>Pyramimonadaceae</taxon>
        <taxon>Cymbomonas</taxon>
    </lineage>
</organism>
<evidence type="ECO:0000256" key="2">
    <source>
        <dbReference type="ARBA" id="ARBA00023161"/>
    </source>
</evidence>
<protein>
    <recommendedName>
        <fullName evidence="3">Nonsense-mediated mRNA decay factor SMG8</fullName>
    </recommendedName>
</protein>
<dbReference type="Proteomes" id="UP001190700">
    <property type="component" value="Unassembled WGS sequence"/>
</dbReference>
<dbReference type="InterPro" id="IPR019354">
    <property type="entry name" value="SMG8-like"/>
</dbReference>
<dbReference type="GO" id="GO:0000184">
    <property type="term" value="P:nuclear-transcribed mRNA catabolic process, nonsense-mediated decay"/>
    <property type="evidence" value="ECO:0007669"/>
    <property type="project" value="UniProtKB-KW"/>
</dbReference>
<evidence type="ECO:0000313" key="5">
    <source>
        <dbReference type="EMBL" id="KAK3254383.1"/>
    </source>
</evidence>
<comment type="caution">
    <text evidence="5">The sequence shown here is derived from an EMBL/GenBank/DDBJ whole genome shotgun (WGS) entry which is preliminary data.</text>
</comment>
<dbReference type="EMBL" id="LGRX02023662">
    <property type="protein sequence ID" value="KAK3254383.1"/>
    <property type="molecule type" value="Genomic_DNA"/>
</dbReference>
<dbReference type="PANTHER" id="PTHR13091">
    <property type="entry name" value="AMPLIFIED IN BREAST CANCER 2-RELATED"/>
    <property type="match status" value="1"/>
</dbReference>
<comment type="similarity">
    <text evidence="1">Belongs to the SMG8 family.</text>
</comment>
<reference evidence="5 6" key="1">
    <citation type="journal article" date="2015" name="Genome Biol. Evol.">
        <title>Comparative Genomics of a Bacterivorous Green Alga Reveals Evolutionary Causalities and Consequences of Phago-Mixotrophic Mode of Nutrition.</title>
        <authorList>
            <person name="Burns J.A."/>
            <person name="Paasch A."/>
            <person name="Narechania A."/>
            <person name="Kim E."/>
        </authorList>
    </citation>
    <scope>NUCLEOTIDE SEQUENCE [LARGE SCALE GENOMIC DNA]</scope>
    <source>
        <strain evidence="5 6">PLY_AMNH</strain>
    </source>
</reference>
<name>A0AAE0CG14_9CHLO</name>
<feature type="compositionally biased region" description="Gly residues" evidence="4">
    <location>
        <begin position="57"/>
        <end position="68"/>
    </location>
</feature>
<proteinExistence type="inferred from homology"/>
<feature type="compositionally biased region" description="Low complexity" evidence="4">
    <location>
        <begin position="39"/>
        <end position="56"/>
    </location>
</feature>
<evidence type="ECO:0000256" key="3">
    <source>
        <dbReference type="ARBA" id="ARBA00029509"/>
    </source>
</evidence>
<evidence type="ECO:0000256" key="4">
    <source>
        <dbReference type="SAM" id="MobiDB-lite"/>
    </source>
</evidence>
<feature type="region of interest" description="Disordered" evidence="4">
    <location>
        <begin position="39"/>
        <end position="73"/>
    </location>
</feature>
<evidence type="ECO:0000313" key="6">
    <source>
        <dbReference type="Proteomes" id="UP001190700"/>
    </source>
</evidence>
<feature type="non-terminal residue" evidence="5">
    <location>
        <position position="1"/>
    </location>
</feature>
<dbReference type="PANTHER" id="PTHR13091:SF0">
    <property type="entry name" value="NONSENSE-MEDIATED MRNA DECAY FACTOR SMG8"/>
    <property type="match status" value="1"/>
</dbReference>
<dbReference type="Pfam" id="PF10220">
    <property type="entry name" value="Smg8_Smg9"/>
    <property type="match status" value="1"/>
</dbReference>
<dbReference type="AlphaFoldDB" id="A0AAE0CG14"/>
<evidence type="ECO:0000256" key="1">
    <source>
        <dbReference type="ARBA" id="ARBA00006443"/>
    </source>
</evidence>
<gene>
    <name evidence="5" type="ORF">CYMTET_36401</name>
</gene>